<dbReference type="EMBL" id="VCKW01000004">
    <property type="protein sequence ID" value="TMR07158.1"/>
    <property type="molecule type" value="Genomic_DNA"/>
</dbReference>
<feature type="compositionally biased region" description="Acidic residues" evidence="1">
    <location>
        <begin position="116"/>
        <end position="125"/>
    </location>
</feature>
<dbReference type="OrthoDB" id="3479396at2"/>
<evidence type="ECO:0000313" key="2">
    <source>
        <dbReference type="EMBL" id="TMR07158.1"/>
    </source>
</evidence>
<comment type="caution">
    <text evidence="2">The sequence shown here is derived from an EMBL/GenBank/DDBJ whole genome shotgun (WGS) entry which is preliminary data.</text>
</comment>
<keyword evidence="3" id="KW-1185">Reference proteome</keyword>
<gene>
    <name evidence="2" type="ORF">ETD83_01695</name>
</gene>
<name>A0A5C4JKI1_9ACTN</name>
<dbReference type="Proteomes" id="UP000309174">
    <property type="component" value="Unassembled WGS sequence"/>
</dbReference>
<dbReference type="AlphaFoldDB" id="A0A5C4JKI1"/>
<accession>A0A5C4JKI1</accession>
<protein>
    <submittedName>
        <fullName evidence="2">Uncharacterized protein</fullName>
    </submittedName>
</protein>
<evidence type="ECO:0000313" key="3">
    <source>
        <dbReference type="Proteomes" id="UP000309174"/>
    </source>
</evidence>
<feature type="region of interest" description="Disordered" evidence="1">
    <location>
        <begin position="339"/>
        <end position="374"/>
    </location>
</feature>
<sequence>MSGPRDTRESAEPAGTSDVPADPVPPSFGGAVPPADAPPADAPSADTTVTDAPSTDASTTGTPPASLRPPAFGLEAPWWAAESSDPAPLAEAEDTPPEDVPAAADPAADGRPAQEAPEDQDEPEEVVFGAVTAEERPAGYETTGVPPGTLVAGVGVPSVDSRRAVPAAPIVKRPPSHGDTDPDGFPPVPPEDGTAPEETVVDAPVDQQPVREPGTAPPEPDAAFEKAKQAENASSASLAPVLVPDAILPPGVEPPTGSGPFPQAEAVDEAAATAEQPQVITPVYHAEGGVPIDTPPPPGPATRRGGGGGASKRRLLLIGGGAAAVLAATGALFIAGGTGSGGGKGNDGRAVESPAATQSTPATTPSGTAVPATPVDITNEKTDTRDLAFRDVFPTEVIQLGGRTYTRERWSLNREASYAARGSMLTALERERCRKIVRATYIDRDRALAVTSGIAVMPTKAAALAISEAGDPAKYEWFRGMGGKNAPSLDRAGGYAAATVRGRYVAYAYVQWANGKKAEPGDPAIKQAAQQFLDYDLRPIVARAGN</sequence>
<reference evidence="2 3" key="1">
    <citation type="submission" date="2019-05" db="EMBL/GenBank/DDBJ databases">
        <title>Draft genome sequence of Actinomadura sp. 14C53.</title>
        <authorList>
            <person name="Saricaoglu S."/>
            <person name="Isik K."/>
        </authorList>
    </citation>
    <scope>NUCLEOTIDE SEQUENCE [LARGE SCALE GENOMIC DNA]</scope>
    <source>
        <strain evidence="2 3">14C53</strain>
    </source>
</reference>
<organism evidence="2 3">
    <name type="scientific">Actinomadura soli</name>
    <dbReference type="NCBI Taxonomy" id="2508997"/>
    <lineage>
        <taxon>Bacteria</taxon>
        <taxon>Bacillati</taxon>
        <taxon>Actinomycetota</taxon>
        <taxon>Actinomycetes</taxon>
        <taxon>Streptosporangiales</taxon>
        <taxon>Thermomonosporaceae</taxon>
        <taxon>Actinomadura</taxon>
    </lineage>
</organism>
<feature type="region of interest" description="Disordered" evidence="1">
    <location>
        <begin position="165"/>
        <end position="237"/>
    </location>
</feature>
<feature type="region of interest" description="Disordered" evidence="1">
    <location>
        <begin position="288"/>
        <end position="310"/>
    </location>
</feature>
<proteinExistence type="predicted"/>
<feature type="compositionally biased region" description="Basic and acidic residues" evidence="1">
    <location>
        <begin position="1"/>
        <end position="11"/>
    </location>
</feature>
<evidence type="ECO:0000256" key="1">
    <source>
        <dbReference type="SAM" id="MobiDB-lite"/>
    </source>
</evidence>
<dbReference type="RefSeq" id="WP_138643257.1">
    <property type="nucleotide sequence ID" value="NZ_VCKW01000004.1"/>
</dbReference>
<feature type="compositionally biased region" description="Low complexity" evidence="1">
    <location>
        <begin position="353"/>
        <end position="374"/>
    </location>
</feature>
<feature type="compositionally biased region" description="Low complexity" evidence="1">
    <location>
        <begin position="100"/>
        <end position="115"/>
    </location>
</feature>
<feature type="compositionally biased region" description="Low complexity" evidence="1">
    <location>
        <begin position="42"/>
        <end position="53"/>
    </location>
</feature>
<feature type="region of interest" description="Disordered" evidence="1">
    <location>
        <begin position="1"/>
        <end position="127"/>
    </location>
</feature>